<feature type="transmembrane region" description="Helical" evidence="1">
    <location>
        <begin position="208"/>
        <end position="232"/>
    </location>
</feature>
<organism evidence="2 3">
    <name type="scientific">Sulfitobacter sediminilitoris</name>
    <dbReference type="NCBI Taxonomy" id="2698830"/>
    <lineage>
        <taxon>Bacteria</taxon>
        <taxon>Pseudomonadati</taxon>
        <taxon>Pseudomonadota</taxon>
        <taxon>Alphaproteobacteria</taxon>
        <taxon>Rhodobacterales</taxon>
        <taxon>Roseobacteraceae</taxon>
        <taxon>Sulfitobacter</taxon>
    </lineage>
</organism>
<gene>
    <name evidence="2" type="ORF">GV827_09210</name>
</gene>
<dbReference type="Proteomes" id="UP000468591">
    <property type="component" value="Unassembled WGS sequence"/>
</dbReference>
<dbReference type="Pfam" id="PF05656">
    <property type="entry name" value="DUF805"/>
    <property type="match status" value="1"/>
</dbReference>
<reference evidence="2 3" key="1">
    <citation type="submission" date="2020-01" db="EMBL/GenBank/DDBJ databases">
        <title>Sulfitobacter sediminilitoris sp. nov., isolated from a tidal flat.</title>
        <authorList>
            <person name="Park S."/>
            <person name="Yoon J.-H."/>
        </authorList>
    </citation>
    <scope>NUCLEOTIDE SEQUENCE [LARGE SCALE GENOMIC DNA]</scope>
    <source>
        <strain evidence="2 3">JBTF-M27</strain>
    </source>
</reference>
<feature type="transmembrane region" description="Helical" evidence="1">
    <location>
        <begin position="153"/>
        <end position="175"/>
    </location>
</feature>
<feature type="transmembrane region" description="Helical" evidence="1">
    <location>
        <begin position="125"/>
        <end position="146"/>
    </location>
</feature>
<sequence length="306" mass="33538">MRKVFSYFENFVFRSFNFWDRATPLEYWCVMPVIWATIIFAFVGDLKEFWEFLLRREVPPLNPLYYDSILLFGLTAVPRLSLTVRRLHDSGRSGKWANLPLISLVSGLVLMMGIGSTVLSSSFASGGLGTGGEVVTLMAIGAALVLGDTSNVWPAAFASAAVLDAIGWDAIWGMLSEVMARTESVEMGTAASQFGQSLKEQPLMGGQLLIAMIGTVATPFVAAFMHLFFMLLPSDRDYNSYGESSVTPVTGAPKRKTSENSLAAYACLFEKTPEEQARLKEAQKAELKALYRSRVLGQTDTPDAPV</sequence>
<feature type="transmembrane region" description="Helical" evidence="1">
    <location>
        <begin position="25"/>
        <end position="44"/>
    </location>
</feature>
<protein>
    <submittedName>
        <fullName evidence="2">DUF805 domain-containing protein</fullName>
    </submittedName>
</protein>
<feature type="transmembrane region" description="Helical" evidence="1">
    <location>
        <begin position="96"/>
        <end position="119"/>
    </location>
</feature>
<dbReference type="GO" id="GO:0005886">
    <property type="term" value="C:plasma membrane"/>
    <property type="evidence" value="ECO:0007669"/>
    <property type="project" value="TreeGrafter"/>
</dbReference>
<keyword evidence="3" id="KW-1185">Reference proteome</keyword>
<keyword evidence="1" id="KW-0472">Membrane</keyword>
<evidence type="ECO:0000313" key="3">
    <source>
        <dbReference type="Proteomes" id="UP000468591"/>
    </source>
</evidence>
<dbReference type="PANTHER" id="PTHR34980">
    <property type="entry name" value="INNER MEMBRANE PROTEIN-RELATED-RELATED"/>
    <property type="match status" value="1"/>
</dbReference>
<evidence type="ECO:0000256" key="1">
    <source>
        <dbReference type="SAM" id="Phobius"/>
    </source>
</evidence>
<keyword evidence="1" id="KW-0812">Transmembrane</keyword>
<evidence type="ECO:0000313" key="2">
    <source>
        <dbReference type="EMBL" id="NEK22581.1"/>
    </source>
</evidence>
<dbReference type="AlphaFoldDB" id="A0A6P0C8Q5"/>
<comment type="caution">
    <text evidence="2">The sequence shown here is derived from an EMBL/GenBank/DDBJ whole genome shotgun (WGS) entry which is preliminary data.</text>
</comment>
<dbReference type="InterPro" id="IPR008523">
    <property type="entry name" value="DUF805"/>
</dbReference>
<accession>A0A6P0C8Q5</accession>
<proteinExistence type="predicted"/>
<dbReference type="PANTHER" id="PTHR34980:SF2">
    <property type="entry name" value="INNER MEMBRANE PROTEIN YHAH-RELATED"/>
    <property type="match status" value="1"/>
</dbReference>
<keyword evidence="1" id="KW-1133">Transmembrane helix</keyword>
<dbReference type="EMBL" id="JAABNT010000004">
    <property type="protein sequence ID" value="NEK22581.1"/>
    <property type="molecule type" value="Genomic_DNA"/>
</dbReference>
<dbReference type="RefSeq" id="WP_164353492.1">
    <property type="nucleotide sequence ID" value="NZ_JAABNT010000004.1"/>
</dbReference>
<name>A0A6P0C8Q5_9RHOB</name>
<feature type="transmembrane region" description="Helical" evidence="1">
    <location>
        <begin position="64"/>
        <end position="84"/>
    </location>
</feature>